<accession>A0ABD0K112</accession>
<comment type="caution">
    <text evidence="1">The sequence shown here is derived from an EMBL/GenBank/DDBJ whole genome shotgun (WGS) entry which is preliminary data.</text>
</comment>
<evidence type="ECO:0000313" key="1">
    <source>
        <dbReference type="EMBL" id="KAK7480523.1"/>
    </source>
</evidence>
<reference evidence="1 2" key="1">
    <citation type="journal article" date="2023" name="Sci. Data">
        <title>Genome assembly of the Korean intertidal mud-creeper Batillaria attramentaria.</title>
        <authorList>
            <person name="Patra A.K."/>
            <person name="Ho P.T."/>
            <person name="Jun S."/>
            <person name="Lee S.J."/>
            <person name="Kim Y."/>
            <person name="Won Y.J."/>
        </authorList>
    </citation>
    <scope>NUCLEOTIDE SEQUENCE [LARGE SCALE GENOMIC DNA]</scope>
    <source>
        <strain evidence="1">Wonlab-2016</strain>
    </source>
</reference>
<name>A0ABD0K112_9CAEN</name>
<proteinExistence type="predicted"/>
<evidence type="ECO:0000313" key="2">
    <source>
        <dbReference type="Proteomes" id="UP001519460"/>
    </source>
</evidence>
<sequence>MSSFASLALAVGARRLAQRFLFPLLRHVVQASARLAALDLTVARRARVALISPPLPAEFMSQQSGAFVSCVAPVL</sequence>
<dbReference type="EMBL" id="JACVVK020000280">
    <property type="protein sequence ID" value="KAK7480523.1"/>
    <property type="molecule type" value="Genomic_DNA"/>
</dbReference>
<organism evidence="1 2">
    <name type="scientific">Batillaria attramentaria</name>
    <dbReference type="NCBI Taxonomy" id="370345"/>
    <lineage>
        <taxon>Eukaryota</taxon>
        <taxon>Metazoa</taxon>
        <taxon>Spiralia</taxon>
        <taxon>Lophotrochozoa</taxon>
        <taxon>Mollusca</taxon>
        <taxon>Gastropoda</taxon>
        <taxon>Caenogastropoda</taxon>
        <taxon>Sorbeoconcha</taxon>
        <taxon>Cerithioidea</taxon>
        <taxon>Batillariidae</taxon>
        <taxon>Batillaria</taxon>
    </lineage>
</organism>
<keyword evidence="2" id="KW-1185">Reference proteome</keyword>
<protein>
    <submittedName>
        <fullName evidence="1">Uncharacterized protein</fullName>
    </submittedName>
</protein>
<dbReference type="Proteomes" id="UP001519460">
    <property type="component" value="Unassembled WGS sequence"/>
</dbReference>
<dbReference type="AlphaFoldDB" id="A0ABD0K112"/>
<gene>
    <name evidence="1" type="ORF">BaRGS_00028257</name>
</gene>